<dbReference type="Proteomes" id="UP001217963">
    <property type="component" value="Chromosome VIII"/>
</dbReference>
<evidence type="ECO:0000256" key="4">
    <source>
        <dbReference type="ARBA" id="ARBA00022884"/>
    </source>
</evidence>
<dbReference type="Gene3D" id="3.30.760.10">
    <property type="entry name" value="RNA Cap, Translation Initiation Factor Eif4e"/>
    <property type="match status" value="1"/>
</dbReference>
<organism evidence="7 9">
    <name type="scientific">Encephalitozoon hellem</name>
    <name type="common">Microsporidian parasite</name>
    <dbReference type="NCBI Taxonomy" id="27973"/>
    <lineage>
        <taxon>Eukaryota</taxon>
        <taxon>Fungi</taxon>
        <taxon>Fungi incertae sedis</taxon>
        <taxon>Microsporidia</taxon>
        <taxon>Unikaryonidae</taxon>
        <taxon>Encephalitozoon</taxon>
    </lineage>
</organism>
<dbReference type="GO" id="GO:0003743">
    <property type="term" value="F:translation initiation factor activity"/>
    <property type="evidence" value="ECO:0007669"/>
    <property type="project" value="UniProtKB-KW"/>
</dbReference>
<dbReference type="GO" id="GO:0000340">
    <property type="term" value="F:RNA 7-methylguanosine cap binding"/>
    <property type="evidence" value="ECO:0007669"/>
    <property type="project" value="TreeGrafter"/>
</dbReference>
<reference evidence="8 10" key="2">
    <citation type="submission" date="2023-02" db="EMBL/GenBank/DDBJ databases">
        <title>Encephalitozoon hellem ATCC 50451 complete genome.</title>
        <authorList>
            <person name="Mascarenhas dos Santos A.C."/>
            <person name="Julian A.T."/>
            <person name="Pombert J.-F."/>
        </authorList>
    </citation>
    <scope>NUCLEOTIDE SEQUENCE [LARGE SCALE GENOMIC DNA]</scope>
    <source>
        <strain evidence="8 10">ATCC 50451</strain>
    </source>
</reference>
<proteinExistence type="inferred from homology"/>
<sequence length="173" mass="19469">MNLASQWVLWQNNNDESNAKSWGDDLVAVGEVSTVPEFLYLCDEISNVGIGKLCTMNLFRKGVKPMWEDEANIDGGRIIMDVPVVGRDNVGDLWKKTMAFCVSNSVDNVCGCVLSEKQSFYKLAIWFGKDYNQDTIKEMWQEALGGGNLSVYSFLHKKSLDSNKGKKKWGGRR</sequence>
<reference evidence="7" key="1">
    <citation type="submission" date="2021-05" db="EMBL/GenBank/DDBJ databases">
        <title>Encephalitozoon hellem ATCC 50604 Complete Genome.</title>
        <authorList>
            <person name="Mascarenhas dos Santos A.C."/>
            <person name="Julian A.T."/>
            <person name="Pombert J.-F."/>
        </authorList>
    </citation>
    <scope>NUCLEOTIDE SEQUENCE</scope>
    <source>
        <strain evidence="7">ATCC 50604</strain>
    </source>
</reference>
<dbReference type="PANTHER" id="PTHR11960:SF8">
    <property type="entry name" value="EUKARYOTIC TRANSLATION INITIATION FACTOR 4E1-RELATED"/>
    <property type="match status" value="1"/>
</dbReference>
<dbReference type="EMBL" id="CP119069">
    <property type="protein sequence ID" value="WEL39243.1"/>
    <property type="molecule type" value="Genomic_DNA"/>
</dbReference>
<keyword evidence="5 6" id="KW-0648">Protein biosynthesis</keyword>
<dbReference type="GO" id="GO:0016281">
    <property type="term" value="C:eukaryotic translation initiation factor 4F complex"/>
    <property type="evidence" value="ECO:0007669"/>
    <property type="project" value="TreeGrafter"/>
</dbReference>
<comment type="similarity">
    <text evidence="1 6">Belongs to the eukaryotic initiation factor 4E family.</text>
</comment>
<dbReference type="Pfam" id="PF01652">
    <property type="entry name" value="IF4E"/>
    <property type="match status" value="1"/>
</dbReference>
<dbReference type="AlphaFoldDB" id="A0A9Q9FC03"/>
<evidence type="ECO:0000313" key="9">
    <source>
        <dbReference type="Proteomes" id="UP001059546"/>
    </source>
</evidence>
<dbReference type="GO" id="GO:0006417">
    <property type="term" value="P:regulation of translation"/>
    <property type="evidence" value="ECO:0007669"/>
    <property type="project" value="UniProtKB-KW"/>
</dbReference>
<dbReference type="PANTHER" id="PTHR11960">
    <property type="entry name" value="EUKARYOTIC TRANSLATION INITIATION FACTOR 4E RELATED"/>
    <property type="match status" value="1"/>
</dbReference>
<evidence type="ECO:0000313" key="10">
    <source>
        <dbReference type="Proteomes" id="UP001217963"/>
    </source>
</evidence>
<evidence type="ECO:0000256" key="6">
    <source>
        <dbReference type="RuleBase" id="RU004374"/>
    </source>
</evidence>
<evidence type="ECO:0000256" key="2">
    <source>
        <dbReference type="ARBA" id="ARBA00022540"/>
    </source>
</evidence>
<accession>A0A9Q9FC03</accession>
<dbReference type="EMBL" id="CP075154">
    <property type="protein sequence ID" value="UTX43765.1"/>
    <property type="molecule type" value="Genomic_DNA"/>
</dbReference>
<evidence type="ECO:0000256" key="5">
    <source>
        <dbReference type="ARBA" id="ARBA00022917"/>
    </source>
</evidence>
<gene>
    <name evidence="7" type="ORF">GPU96_08g15370</name>
    <name evidence="8" type="ORF">PFJ87_08g01030</name>
</gene>
<evidence type="ECO:0000256" key="1">
    <source>
        <dbReference type="ARBA" id="ARBA00009860"/>
    </source>
</evidence>
<keyword evidence="2 6" id="KW-0396">Initiation factor</keyword>
<dbReference type="InterPro" id="IPR001040">
    <property type="entry name" value="TIF_eIF_4E"/>
</dbReference>
<keyword evidence="10" id="KW-1185">Reference proteome</keyword>
<dbReference type="SUPFAM" id="SSF55418">
    <property type="entry name" value="eIF4e-like"/>
    <property type="match status" value="1"/>
</dbReference>
<evidence type="ECO:0000313" key="8">
    <source>
        <dbReference type="EMBL" id="WEL39243.1"/>
    </source>
</evidence>
<protein>
    <submittedName>
        <fullName evidence="7">Eukaryotic translation initiation factor 4E</fullName>
    </submittedName>
</protein>
<dbReference type="Proteomes" id="UP001059546">
    <property type="component" value="Chromosome VIII"/>
</dbReference>
<dbReference type="OrthoDB" id="590761at2759"/>
<dbReference type="InterPro" id="IPR023398">
    <property type="entry name" value="TIF_eIF4e-like"/>
</dbReference>
<name>A0A9Q9FC03_ENCHE</name>
<evidence type="ECO:0000313" key="7">
    <source>
        <dbReference type="EMBL" id="UTX43765.1"/>
    </source>
</evidence>
<evidence type="ECO:0000256" key="3">
    <source>
        <dbReference type="ARBA" id="ARBA00022845"/>
    </source>
</evidence>
<keyword evidence="3" id="KW-0810">Translation regulation</keyword>
<keyword evidence="4 6" id="KW-0694">RNA-binding</keyword>